<accession>A0A1I6V7Z3</accession>
<organism evidence="1 2">
    <name type="scientific">Zhouia amylolytica</name>
    <dbReference type="NCBI Taxonomy" id="376730"/>
    <lineage>
        <taxon>Bacteria</taxon>
        <taxon>Pseudomonadati</taxon>
        <taxon>Bacteroidota</taxon>
        <taxon>Flavobacteriia</taxon>
        <taxon>Flavobacteriales</taxon>
        <taxon>Flavobacteriaceae</taxon>
        <taxon>Zhouia</taxon>
    </lineage>
</organism>
<name>A0A1I6V7Z3_9FLAO</name>
<evidence type="ECO:0000313" key="2">
    <source>
        <dbReference type="Proteomes" id="UP000183209"/>
    </source>
</evidence>
<sequence>MNSNYLESTRKQFRYYKSLADKTFVVLNDDDIHWRNVEAQNNIVTLVKHMAGNMLSRFTNFLSEDGEKDWRNRDDEFEDTLATKDEMITYWDKGWNCLFNSIDNLSPNDLERIIYIRNEGHTVLEALNRQMAHYAYHVGQIVFIGKILKGDQWNSLTIPKGASKDFNKEKFNQNKERRHFTDDAI</sequence>
<dbReference type="SUPFAM" id="SSF109854">
    <property type="entry name" value="DinB/YfiT-like putative metalloenzymes"/>
    <property type="match status" value="1"/>
</dbReference>
<proteinExistence type="predicted"/>
<evidence type="ECO:0008006" key="3">
    <source>
        <dbReference type="Google" id="ProtNLM"/>
    </source>
</evidence>
<dbReference type="Proteomes" id="UP000183209">
    <property type="component" value="Unassembled WGS sequence"/>
</dbReference>
<dbReference type="Pfam" id="PF07609">
    <property type="entry name" value="DUF1572"/>
    <property type="match status" value="1"/>
</dbReference>
<reference evidence="1 2" key="1">
    <citation type="submission" date="2016-10" db="EMBL/GenBank/DDBJ databases">
        <authorList>
            <person name="de Groot N.N."/>
        </authorList>
    </citation>
    <scope>NUCLEOTIDE SEQUENCE [LARGE SCALE GENOMIC DNA]</scope>
    <source>
        <strain evidence="1 2">CGMCC 1.6114</strain>
    </source>
</reference>
<dbReference type="RefSeq" id="WP_175496591.1">
    <property type="nucleotide sequence ID" value="NZ_FPAG01000008.1"/>
</dbReference>
<gene>
    <name evidence="1" type="ORF">SAMN04487906_2931</name>
</gene>
<dbReference type="AlphaFoldDB" id="A0A1I6V7Z3"/>
<protein>
    <recommendedName>
        <fullName evidence="3">DUF1572 domain-containing protein</fullName>
    </recommendedName>
</protein>
<dbReference type="EMBL" id="FPAG01000008">
    <property type="protein sequence ID" value="SFT09770.1"/>
    <property type="molecule type" value="Genomic_DNA"/>
</dbReference>
<dbReference type="Gene3D" id="1.20.120.450">
    <property type="entry name" value="dinb family like domain"/>
    <property type="match status" value="1"/>
</dbReference>
<evidence type="ECO:0000313" key="1">
    <source>
        <dbReference type="EMBL" id="SFT09770.1"/>
    </source>
</evidence>
<dbReference type="InterPro" id="IPR034660">
    <property type="entry name" value="DinB/YfiT-like"/>
</dbReference>
<dbReference type="InterPro" id="IPR011466">
    <property type="entry name" value="DUF1572"/>
</dbReference>